<evidence type="ECO:0000313" key="3">
    <source>
        <dbReference type="Proteomes" id="UP000504724"/>
    </source>
</evidence>
<dbReference type="RefSeq" id="WP_173284781.1">
    <property type="nucleotide sequence ID" value="NZ_CP054020.1"/>
</dbReference>
<keyword evidence="3" id="KW-1185">Reference proteome</keyword>
<evidence type="ECO:0000313" key="2">
    <source>
        <dbReference type="EMBL" id="QKI89031.1"/>
    </source>
</evidence>
<dbReference type="Pfam" id="PF22785">
    <property type="entry name" value="Tc-R-P"/>
    <property type="match status" value="1"/>
</dbReference>
<dbReference type="SUPFAM" id="SSF52799">
    <property type="entry name" value="(Phosphotyrosine protein) phosphatases II"/>
    <property type="match status" value="1"/>
</dbReference>
<dbReference type="FunFam" id="3.90.190.10:FF:000157">
    <property type="entry name" value="Protein-tyrosine phosphatase"/>
    <property type="match status" value="1"/>
</dbReference>
<dbReference type="InterPro" id="IPR050561">
    <property type="entry name" value="PTP"/>
</dbReference>
<name>A0A7D4NQB4_9GAMM</name>
<reference evidence="2 3" key="1">
    <citation type="submission" date="2020-05" db="EMBL/GenBank/DDBJ databases">
        <title>Thiomicrorhabdus sediminis sp.nov. and Thiomicrorhabdus xiamenensis sp.nov., novel sulfur-oxidizing bacteria isolated from coastal sediment.</title>
        <authorList>
            <person name="Liu X."/>
        </authorList>
    </citation>
    <scope>NUCLEOTIDE SEQUENCE [LARGE SCALE GENOMIC DNA]</scope>
    <source>
        <strain evidence="2 3">G2</strain>
    </source>
</reference>
<organism evidence="2 3">
    <name type="scientific">Thiomicrorhabdus xiamenensis</name>
    <dbReference type="NCBI Taxonomy" id="2739063"/>
    <lineage>
        <taxon>Bacteria</taxon>
        <taxon>Pseudomonadati</taxon>
        <taxon>Pseudomonadota</taxon>
        <taxon>Gammaproteobacteria</taxon>
        <taxon>Thiotrichales</taxon>
        <taxon>Piscirickettsiaceae</taxon>
        <taxon>Thiomicrorhabdus</taxon>
    </lineage>
</organism>
<protein>
    <submittedName>
        <fullName evidence="2">Dual specificity protein phosphatase family protein</fullName>
    </submittedName>
</protein>
<dbReference type="Gene3D" id="3.90.190.10">
    <property type="entry name" value="Protein tyrosine phosphatase superfamily"/>
    <property type="match status" value="1"/>
</dbReference>
<accession>A0A7D4NQB4</accession>
<proteinExistence type="predicted"/>
<evidence type="ECO:0000259" key="1">
    <source>
        <dbReference type="PROSITE" id="PS50056"/>
    </source>
</evidence>
<dbReference type="Proteomes" id="UP000504724">
    <property type="component" value="Chromosome"/>
</dbReference>
<dbReference type="KEGG" id="txa:HQN79_05320"/>
<dbReference type="InterPro" id="IPR029021">
    <property type="entry name" value="Prot-tyrosine_phosphatase-like"/>
</dbReference>
<dbReference type="PANTHER" id="PTHR23339">
    <property type="entry name" value="TYROSINE SPECIFIC PROTEIN PHOSPHATASE AND DUAL SPECIFICITY PROTEIN PHOSPHATASE"/>
    <property type="match status" value="1"/>
</dbReference>
<dbReference type="AlphaFoldDB" id="A0A7D4NQB4"/>
<dbReference type="PROSITE" id="PS50056">
    <property type="entry name" value="TYR_PHOSPHATASE_2"/>
    <property type="match status" value="1"/>
</dbReference>
<feature type="domain" description="Tyrosine specific protein phosphatases" evidence="1">
    <location>
        <begin position="95"/>
        <end position="162"/>
    </location>
</feature>
<dbReference type="InterPro" id="IPR000387">
    <property type="entry name" value="Tyr_Pase_dom"/>
</dbReference>
<dbReference type="EMBL" id="CP054020">
    <property type="protein sequence ID" value="QKI89031.1"/>
    <property type="molecule type" value="Genomic_DNA"/>
</dbReference>
<sequence length="178" mass="20022">MNPLNQTHHNNDQPPVFPICQIGSGEIIMMPKPNTETLAADIAFYRNNGVTHLVSLLRQPEMEALQLLDEEPLSLQAGMQFLHFPIKDMDVPDFDSLQRFNRQLLPQIEQGAKVAIHCHGGRGRAGTVAVSLMLEAGIELSQALQTAREKRQDPLVPVCQLQNDFLKRYAQELAVEFR</sequence>
<gene>
    <name evidence="2" type="ORF">HQN79_05320</name>
</gene>